<comment type="caution">
    <text evidence="2">The sequence shown here is derived from an EMBL/GenBank/DDBJ whole genome shotgun (WGS) entry which is preliminary data.</text>
</comment>
<organism evidence="2 3">
    <name type="scientific">Niveispirillum lacus</name>
    <dbReference type="NCBI Taxonomy" id="1981099"/>
    <lineage>
        <taxon>Bacteria</taxon>
        <taxon>Pseudomonadati</taxon>
        <taxon>Pseudomonadota</taxon>
        <taxon>Alphaproteobacteria</taxon>
        <taxon>Rhodospirillales</taxon>
        <taxon>Azospirillaceae</taxon>
        <taxon>Niveispirillum</taxon>
    </lineage>
</organism>
<proteinExistence type="predicted"/>
<keyword evidence="1" id="KW-1133">Transmembrane helix</keyword>
<evidence type="ECO:0000313" key="3">
    <source>
        <dbReference type="Proteomes" id="UP000216998"/>
    </source>
</evidence>
<dbReference type="AlphaFoldDB" id="A0A255YX47"/>
<accession>A0A255YX47</accession>
<gene>
    <name evidence="2" type="ORF">CHU95_14125</name>
</gene>
<dbReference type="Pfam" id="PF09955">
    <property type="entry name" value="DUF2189"/>
    <property type="match status" value="1"/>
</dbReference>
<evidence type="ECO:0000256" key="1">
    <source>
        <dbReference type="SAM" id="Phobius"/>
    </source>
</evidence>
<evidence type="ECO:0000313" key="2">
    <source>
        <dbReference type="EMBL" id="OYQ33813.1"/>
    </source>
</evidence>
<name>A0A255YX47_9PROT</name>
<feature type="transmembrane region" description="Helical" evidence="1">
    <location>
        <begin position="49"/>
        <end position="69"/>
    </location>
</feature>
<dbReference type="OrthoDB" id="9809543at2"/>
<evidence type="ECO:0008006" key="4">
    <source>
        <dbReference type="Google" id="ProtNLM"/>
    </source>
</evidence>
<dbReference type="Proteomes" id="UP000216998">
    <property type="component" value="Unassembled WGS sequence"/>
</dbReference>
<feature type="transmembrane region" description="Helical" evidence="1">
    <location>
        <begin position="124"/>
        <end position="141"/>
    </location>
</feature>
<keyword evidence="1" id="KW-0812">Transmembrane</keyword>
<feature type="transmembrane region" description="Helical" evidence="1">
    <location>
        <begin position="172"/>
        <end position="197"/>
    </location>
</feature>
<dbReference type="InterPro" id="IPR018692">
    <property type="entry name" value="DUF2189"/>
</dbReference>
<dbReference type="RefSeq" id="WP_094457249.1">
    <property type="nucleotide sequence ID" value="NZ_NOXU01000030.1"/>
</dbReference>
<reference evidence="2 3" key="1">
    <citation type="submission" date="2017-07" db="EMBL/GenBank/DDBJ databases">
        <title>Niveispirillum cyanobacteriorum sp. nov., isolated from cyanobacterial aggregates in a eutrophic lake.</title>
        <authorList>
            <person name="Cai H."/>
        </authorList>
    </citation>
    <scope>NUCLEOTIDE SEQUENCE [LARGE SCALE GENOMIC DNA]</scope>
    <source>
        <strain evidence="3">TH1-14</strain>
    </source>
</reference>
<keyword evidence="3" id="KW-1185">Reference proteome</keyword>
<dbReference type="EMBL" id="NOXU01000030">
    <property type="protein sequence ID" value="OYQ33813.1"/>
    <property type="molecule type" value="Genomic_DNA"/>
</dbReference>
<sequence>MAYRVAANQAAMKHDRSIAMPEVRRISVHDLMEALSMGVRDFMAAPTQLLFLGLIYPVVGALAAAAAAQNDLVPLLYPALAGISIMGPIAALGMYELSRQREMGVEITWRNALDVRNSGQIMPIAWLGAMLLAVFLVWLGVAERIYMATLASQPHEGIASFINALISTREGMMMFVIGNGVGFLFAMLVLTMTVVSFPMLLDRRVGLLDAMVTSARAVWRNPVIMAIWGLMVAGLLLLGSLPLFVGLAVVMPILGHATWHLYRKLVV</sequence>
<protein>
    <recommendedName>
        <fullName evidence="4">DUF2189 domain-containing protein</fullName>
    </recommendedName>
</protein>
<keyword evidence="1" id="KW-0472">Membrane</keyword>
<feature type="transmembrane region" description="Helical" evidence="1">
    <location>
        <begin position="75"/>
        <end position="95"/>
    </location>
</feature>